<sequence length="474" mass="52297">METLKSLAIAKPMDQPALPADSSPVSHHEGFSNEKLVRSSFGRPVNTTLHPLSTLTEVHVDKMPIVRKISIQRLPQHLLPSSMSFEAISSITSIDDRTTDRSSTYAKRKTFNRQPTFITNPFQLATSDTVDWVCNDLAYIDVVFDNPFAIPLSLDEMAFDFAPLLAGNSNSNSAHPISLKCCRVISVQGSPQEEVMLKPFSGCLIEQVSLHLLHGIAPEAVSYVSEVVLPPNSTGNRFAFGLVPPRTISEIESEKWRLCALSYRLITFGGFRVNLPLAITNKSSSTLNTSSLQLSNSSTWSDDGDPSKVGPAIHVAGDVLPPIRMCPPLPRLCILVGPSTHEKVEPASLCRGLILDNLAGRLPSFSPTVQLASTSHNQDTRHNLCDIVIDLHPFETRWLPIQLFVVENACPCEEVISFDRPLPSHQDQETPQSLLNLLHISLQKTLTTNKFLQAHSLLMGQFLQILGVHEIRQK</sequence>
<evidence type="ECO:0000313" key="2">
    <source>
        <dbReference type="WBParaSite" id="MCU_012648-RB"/>
    </source>
</evidence>
<organism evidence="2">
    <name type="scientific">Mesocestoides corti</name>
    <name type="common">Flatworm</name>
    <dbReference type="NCBI Taxonomy" id="53468"/>
    <lineage>
        <taxon>Eukaryota</taxon>
        <taxon>Metazoa</taxon>
        <taxon>Spiralia</taxon>
        <taxon>Lophotrochozoa</taxon>
        <taxon>Platyhelminthes</taxon>
        <taxon>Cestoda</taxon>
        <taxon>Eucestoda</taxon>
        <taxon>Cyclophyllidea</taxon>
        <taxon>Mesocestoididae</taxon>
        <taxon>Mesocestoides</taxon>
    </lineage>
</organism>
<dbReference type="AlphaFoldDB" id="A0A5K3G3G8"/>
<feature type="region of interest" description="Disordered" evidence="1">
    <location>
        <begin position="10"/>
        <end position="31"/>
    </location>
</feature>
<name>A0A5K3G3G8_MESCO</name>
<accession>A0A5K3G3G8</accession>
<reference evidence="2" key="1">
    <citation type="submission" date="2019-11" db="UniProtKB">
        <authorList>
            <consortium name="WormBaseParasite"/>
        </authorList>
    </citation>
    <scope>IDENTIFICATION</scope>
</reference>
<proteinExistence type="predicted"/>
<dbReference type="WBParaSite" id="MCU_012648-RB">
    <property type="protein sequence ID" value="MCU_012648-RB"/>
    <property type="gene ID" value="MCU_012648"/>
</dbReference>
<protein>
    <submittedName>
        <fullName evidence="2">UDENN domain-containing protein</fullName>
    </submittedName>
</protein>
<evidence type="ECO:0000256" key="1">
    <source>
        <dbReference type="SAM" id="MobiDB-lite"/>
    </source>
</evidence>